<keyword evidence="2" id="KW-1185">Reference proteome</keyword>
<dbReference type="InterPro" id="IPR044996">
    <property type="entry name" value="COQ10-like"/>
</dbReference>
<gene>
    <name evidence="1" type="ORF">PACLA_8A061602</name>
</gene>
<dbReference type="GO" id="GO:0045333">
    <property type="term" value="P:cellular respiration"/>
    <property type="evidence" value="ECO:0007669"/>
    <property type="project" value="InterPro"/>
</dbReference>
<evidence type="ECO:0000313" key="1">
    <source>
        <dbReference type="EMBL" id="CAB3999119.1"/>
    </source>
</evidence>
<name>A0A7D9E119_PARCT</name>
<dbReference type="GO" id="GO:0048039">
    <property type="term" value="F:ubiquinone binding"/>
    <property type="evidence" value="ECO:0007669"/>
    <property type="project" value="InterPro"/>
</dbReference>
<dbReference type="PANTHER" id="PTHR12901">
    <property type="entry name" value="SPERM PROTEIN HOMOLOG"/>
    <property type="match status" value="1"/>
</dbReference>
<protein>
    <submittedName>
        <fullName evidence="1">Uncharacterized protein</fullName>
    </submittedName>
</protein>
<sequence>MAGYHVGKFIDRNNILRSCLLGFPFMIERRIFCTHFLCPFHQKAIRRSMSNQQNILYEFETNTSLHRKKSFKSQPSRRLFQVPGVLTSNKRKEYSNRKLIGFSMENIYHVVSHVEDYKDFVPSL</sequence>
<dbReference type="Proteomes" id="UP001152795">
    <property type="component" value="Unassembled WGS sequence"/>
</dbReference>
<feature type="non-terminal residue" evidence="1">
    <location>
        <position position="124"/>
    </location>
</feature>
<dbReference type="PANTHER" id="PTHR12901:SF10">
    <property type="entry name" value="COENZYME Q-BINDING PROTEIN COQ10, MITOCHONDRIAL"/>
    <property type="match status" value="1"/>
</dbReference>
<comment type="caution">
    <text evidence="1">The sequence shown here is derived from an EMBL/GenBank/DDBJ whole genome shotgun (WGS) entry which is preliminary data.</text>
</comment>
<dbReference type="GO" id="GO:0005739">
    <property type="term" value="C:mitochondrion"/>
    <property type="evidence" value="ECO:0007669"/>
    <property type="project" value="TreeGrafter"/>
</dbReference>
<proteinExistence type="predicted"/>
<reference evidence="1" key="1">
    <citation type="submission" date="2020-04" db="EMBL/GenBank/DDBJ databases">
        <authorList>
            <person name="Alioto T."/>
            <person name="Alioto T."/>
            <person name="Gomez Garrido J."/>
        </authorList>
    </citation>
    <scope>NUCLEOTIDE SEQUENCE</scope>
    <source>
        <strain evidence="1">A484AB</strain>
    </source>
</reference>
<evidence type="ECO:0000313" key="2">
    <source>
        <dbReference type="Proteomes" id="UP001152795"/>
    </source>
</evidence>
<dbReference type="AlphaFoldDB" id="A0A7D9E119"/>
<dbReference type="OrthoDB" id="292693at2759"/>
<accession>A0A7D9E119</accession>
<dbReference type="EMBL" id="CACRXK020003520">
    <property type="protein sequence ID" value="CAB3999119.1"/>
    <property type="molecule type" value="Genomic_DNA"/>
</dbReference>
<organism evidence="1 2">
    <name type="scientific">Paramuricea clavata</name>
    <name type="common">Red gorgonian</name>
    <name type="synonym">Violescent sea-whip</name>
    <dbReference type="NCBI Taxonomy" id="317549"/>
    <lineage>
        <taxon>Eukaryota</taxon>
        <taxon>Metazoa</taxon>
        <taxon>Cnidaria</taxon>
        <taxon>Anthozoa</taxon>
        <taxon>Octocorallia</taxon>
        <taxon>Malacalcyonacea</taxon>
        <taxon>Plexauridae</taxon>
        <taxon>Paramuricea</taxon>
    </lineage>
</organism>